<feature type="signal peptide" evidence="1">
    <location>
        <begin position="1"/>
        <end position="22"/>
    </location>
</feature>
<evidence type="ECO:0000313" key="2">
    <source>
        <dbReference type="EMBL" id="MUV13662.1"/>
    </source>
</evidence>
<dbReference type="Pfam" id="PF11453">
    <property type="entry name" value="DUF2950"/>
    <property type="match status" value="1"/>
</dbReference>
<evidence type="ECO:0000256" key="1">
    <source>
        <dbReference type="SAM" id="SignalP"/>
    </source>
</evidence>
<reference evidence="2 3" key="1">
    <citation type="submission" date="2019-12" db="EMBL/GenBank/DDBJ databases">
        <authorList>
            <person name="Xu J."/>
        </authorList>
    </citation>
    <scope>NUCLEOTIDE SEQUENCE [LARGE SCALE GENOMIC DNA]</scope>
    <source>
        <strain evidence="2 3">HX-5-24</strain>
    </source>
</reference>
<dbReference type="RefSeq" id="WP_156640844.1">
    <property type="nucleotide sequence ID" value="NZ_WOXT01000001.1"/>
</dbReference>
<dbReference type="EMBL" id="WOXT01000001">
    <property type="protein sequence ID" value="MUV13662.1"/>
    <property type="molecule type" value="Genomic_DNA"/>
</dbReference>
<keyword evidence="1" id="KW-0732">Signal</keyword>
<feature type="chain" id="PRO_5029012979" evidence="1">
    <location>
        <begin position="23"/>
        <end position="297"/>
    </location>
</feature>
<comment type="caution">
    <text evidence="2">The sequence shown here is derived from an EMBL/GenBank/DDBJ whole genome shotgun (WGS) entry which is preliminary data.</text>
</comment>
<gene>
    <name evidence="2" type="ORF">GN331_05505</name>
</gene>
<accession>A0A7C9M2X1</accession>
<protein>
    <submittedName>
        <fullName evidence="2">DUF2950 family protein</fullName>
    </submittedName>
</protein>
<dbReference type="Proteomes" id="UP000479692">
    <property type="component" value="Unassembled WGS sequence"/>
</dbReference>
<sequence>MNIMRKTALSVALALCALPAFAQQAYPTPEAAGDALVDALGTTKADPAKVAAVFGNDWQTYVPTDMERKDVDAFLEKYRASHAFNDRKDGRKELVAGSDGWTFPVPLSKADGGWRFDLPAGAEEIRMRRIGRNELDVEQAVRAYHDAQMDYAEDDHDGDGVLEYAPKLVSTDGQHDGLYWAPDDSGQISPLGPVFGDDTPKGDYLGYHYRILTKQGPSAPGGARDFMLGNDMVRGFALVAWPAKYGDTGLVTFLIGYDGQVFERNLGDQTEEIVKTMTQYDPDSEWKEVPEVKVAGD</sequence>
<dbReference type="AlphaFoldDB" id="A0A7C9M2X1"/>
<evidence type="ECO:0000313" key="3">
    <source>
        <dbReference type="Proteomes" id="UP000479692"/>
    </source>
</evidence>
<name>A0A7C9M2X1_9GAMM</name>
<dbReference type="InterPro" id="IPR021556">
    <property type="entry name" value="DUF2950"/>
</dbReference>
<organism evidence="2 3">
    <name type="scientific">Noviluteimonas gilva</name>
    <dbReference type="NCBI Taxonomy" id="2682097"/>
    <lineage>
        <taxon>Bacteria</taxon>
        <taxon>Pseudomonadati</taxon>
        <taxon>Pseudomonadota</taxon>
        <taxon>Gammaproteobacteria</taxon>
        <taxon>Lysobacterales</taxon>
        <taxon>Lysobacteraceae</taxon>
        <taxon>Noviluteimonas</taxon>
    </lineage>
</organism>
<keyword evidence="3" id="KW-1185">Reference proteome</keyword>
<proteinExistence type="predicted"/>